<reference evidence="3 4" key="1">
    <citation type="submission" date="2022-11" db="EMBL/GenBank/DDBJ databases">
        <title>Whole genome sequence of Eschrichtius robustus ER-17-0199.</title>
        <authorList>
            <person name="Bruniche-Olsen A."/>
            <person name="Black A.N."/>
            <person name="Fields C.J."/>
            <person name="Walden K."/>
            <person name="Dewoody J.A."/>
        </authorList>
    </citation>
    <scope>NUCLEOTIDE SEQUENCE [LARGE SCALE GENOMIC DNA]</scope>
    <source>
        <strain evidence="3">ER-17-0199</strain>
        <tissue evidence="3">Blubber</tissue>
    </source>
</reference>
<dbReference type="Proteomes" id="UP001159641">
    <property type="component" value="Unassembled WGS sequence"/>
</dbReference>
<evidence type="ECO:0000313" key="3">
    <source>
        <dbReference type="EMBL" id="KAJ8777364.1"/>
    </source>
</evidence>
<protein>
    <submittedName>
        <fullName evidence="3">Uncharacterized protein</fullName>
    </submittedName>
</protein>
<dbReference type="SUPFAM" id="SSF52313">
    <property type="entry name" value="Ribosomal protein S2"/>
    <property type="match status" value="1"/>
</dbReference>
<comment type="caution">
    <text evidence="3">The sequence shown here is derived from an EMBL/GenBank/DDBJ whole genome shotgun (WGS) entry which is preliminary data.</text>
</comment>
<gene>
    <name evidence="3" type="ORF">J1605_014747</name>
</gene>
<dbReference type="InterPro" id="IPR005707">
    <property type="entry name" value="Ribosomal_uS2_euk/arc"/>
</dbReference>
<dbReference type="AlphaFoldDB" id="A0AB34GG66"/>
<dbReference type="GO" id="GO:0003735">
    <property type="term" value="F:structural constituent of ribosome"/>
    <property type="evidence" value="ECO:0007669"/>
    <property type="project" value="InterPro"/>
</dbReference>
<keyword evidence="1" id="KW-0689">Ribosomal protein</keyword>
<keyword evidence="4" id="KW-1185">Reference proteome</keyword>
<dbReference type="InterPro" id="IPR023591">
    <property type="entry name" value="Ribosomal_uS2_flav_dom_sf"/>
</dbReference>
<dbReference type="GO" id="GO:0006412">
    <property type="term" value="P:translation"/>
    <property type="evidence" value="ECO:0007669"/>
    <property type="project" value="InterPro"/>
</dbReference>
<dbReference type="PANTHER" id="PTHR11489">
    <property type="entry name" value="40S RIBOSOMAL PROTEIN SA"/>
    <property type="match status" value="1"/>
</dbReference>
<evidence type="ECO:0000313" key="4">
    <source>
        <dbReference type="Proteomes" id="UP001159641"/>
    </source>
</evidence>
<dbReference type="Gene3D" id="3.40.50.10490">
    <property type="entry name" value="Glucose-6-phosphate isomerase like protein, domain 1"/>
    <property type="match status" value="1"/>
</dbReference>
<keyword evidence="2" id="KW-0687">Ribonucleoprotein</keyword>
<proteinExistence type="predicted"/>
<sequence length="151" mass="16968">MLVGWLNDEREREESLTDIRKTAEETGFGQDYAILIKTTGQWAVLKSAAASGATPIAGHFTPGNFTNQIQAAFWELQLPVVTDPRACPACLWVKHTLLCTVWTLPSHTWFKGTHSVHLMRWMPAGEVLRLRSAISREHPRKVTPALLLLRP</sequence>
<dbReference type="GO" id="GO:0015935">
    <property type="term" value="C:small ribosomal subunit"/>
    <property type="evidence" value="ECO:0007669"/>
    <property type="project" value="InterPro"/>
</dbReference>
<dbReference type="EMBL" id="JAIQCJ010002315">
    <property type="protein sequence ID" value="KAJ8777364.1"/>
    <property type="molecule type" value="Genomic_DNA"/>
</dbReference>
<accession>A0AB34GG66</accession>
<evidence type="ECO:0000256" key="2">
    <source>
        <dbReference type="ARBA" id="ARBA00023274"/>
    </source>
</evidence>
<evidence type="ECO:0000256" key="1">
    <source>
        <dbReference type="ARBA" id="ARBA00022980"/>
    </source>
</evidence>
<name>A0AB34GG66_ESCRO</name>
<organism evidence="3 4">
    <name type="scientific">Eschrichtius robustus</name>
    <name type="common">California gray whale</name>
    <name type="synonym">Eschrichtius gibbosus</name>
    <dbReference type="NCBI Taxonomy" id="9764"/>
    <lineage>
        <taxon>Eukaryota</taxon>
        <taxon>Metazoa</taxon>
        <taxon>Chordata</taxon>
        <taxon>Craniata</taxon>
        <taxon>Vertebrata</taxon>
        <taxon>Euteleostomi</taxon>
        <taxon>Mammalia</taxon>
        <taxon>Eutheria</taxon>
        <taxon>Laurasiatheria</taxon>
        <taxon>Artiodactyla</taxon>
        <taxon>Whippomorpha</taxon>
        <taxon>Cetacea</taxon>
        <taxon>Mysticeti</taxon>
        <taxon>Eschrichtiidae</taxon>
        <taxon>Eschrichtius</taxon>
    </lineage>
</organism>